<dbReference type="CDD" id="cd19049">
    <property type="entry name" value="LGIC_TM_anion"/>
    <property type="match status" value="1"/>
</dbReference>
<gene>
    <name evidence="14" type="ORF">CAPTEDRAFT_94740</name>
</gene>
<evidence type="ECO:0000313" key="15">
    <source>
        <dbReference type="EnsemblMetazoa" id="CapteP94740"/>
    </source>
</evidence>
<dbReference type="EMBL" id="KB308834">
    <property type="protein sequence ID" value="ELT96399.1"/>
    <property type="molecule type" value="Genomic_DNA"/>
</dbReference>
<dbReference type="InterPro" id="IPR018000">
    <property type="entry name" value="Neurotransmitter_ion_chnl_CS"/>
</dbReference>
<dbReference type="FunFam" id="2.70.170.10:FF:000045">
    <property type="entry name" value="Predicted protein"/>
    <property type="match status" value="1"/>
</dbReference>
<reference evidence="14 16" key="2">
    <citation type="journal article" date="2013" name="Nature">
        <title>Insights into bilaterian evolution from three spiralian genomes.</title>
        <authorList>
            <person name="Simakov O."/>
            <person name="Marletaz F."/>
            <person name="Cho S.J."/>
            <person name="Edsinger-Gonzales E."/>
            <person name="Havlak P."/>
            <person name="Hellsten U."/>
            <person name="Kuo D.H."/>
            <person name="Larsson T."/>
            <person name="Lv J."/>
            <person name="Arendt D."/>
            <person name="Savage R."/>
            <person name="Osoegawa K."/>
            <person name="de Jong P."/>
            <person name="Grimwood J."/>
            <person name="Chapman J.A."/>
            <person name="Shapiro H."/>
            <person name="Aerts A."/>
            <person name="Otillar R.P."/>
            <person name="Terry A.Y."/>
            <person name="Boore J.L."/>
            <person name="Grigoriev I.V."/>
            <person name="Lindberg D.R."/>
            <person name="Seaver E.C."/>
            <person name="Weisblat D.A."/>
            <person name="Putnam N.H."/>
            <person name="Rokhsar D.S."/>
        </authorList>
    </citation>
    <scope>NUCLEOTIDE SEQUENCE</scope>
    <source>
        <strain evidence="14 16">I ESC-2004</strain>
    </source>
</reference>
<evidence type="ECO:0000256" key="4">
    <source>
        <dbReference type="ARBA" id="ARBA00022475"/>
    </source>
</evidence>
<evidence type="ECO:0000259" key="12">
    <source>
        <dbReference type="Pfam" id="PF02931"/>
    </source>
</evidence>
<dbReference type="Pfam" id="PF02932">
    <property type="entry name" value="Neur_chan_memb"/>
    <property type="match status" value="1"/>
</dbReference>
<keyword evidence="8 11" id="KW-0406">Ion transport</keyword>
<dbReference type="Gene3D" id="1.20.58.390">
    <property type="entry name" value="Neurotransmitter-gated ion-channel transmembrane domain"/>
    <property type="match status" value="1"/>
</dbReference>
<evidence type="ECO:0008006" key="17">
    <source>
        <dbReference type="Google" id="ProtNLM"/>
    </source>
</evidence>
<evidence type="ECO:0000256" key="7">
    <source>
        <dbReference type="ARBA" id="ARBA00022989"/>
    </source>
</evidence>
<keyword evidence="3 11" id="KW-0813">Transport</keyword>
<dbReference type="STRING" id="283909.R7TRY6"/>
<keyword evidence="9 11" id="KW-0472">Membrane</keyword>
<evidence type="ECO:0000256" key="2">
    <source>
        <dbReference type="ARBA" id="ARBA00004236"/>
    </source>
</evidence>
<dbReference type="PROSITE" id="PS00236">
    <property type="entry name" value="NEUROTR_ION_CHANNEL"/>
    <property type="match status" value="1"/>
</dbReference>
<evidence type="ECO:0000256" key="11">
    <source>
        <dbReference type="RuleBase" id="RU000687"/>
    </source>
</evidence>
<sequence length="293" mass="33527">GEAVTVTCNLDVTSLSSVDEVNMQFDVGFFLRQSWVDKRAKHSADGPLIFREENVNSIWKPDTFLSNEKAGPSTLHLFPNDMMKVYPNGTIAYSMRVLQTLSCPMELTAFPFDRQKCDMKLESYSYEAHDLLLIWDEETPIDISDDLYLPQYNLIKFDVRTLCSKNYRNGIYECLRATFWLERLYGFYLLQDYIPSVFIVILSWLSFWISPEAVPARISLGVTTVLTMATQLSGSKGSNPKVSYPKAIDIWLTACMTFVFATMVEYAFVSSSIQRTFKANRKEVTPFVQSQSL</sequence>
<evidence type="ECO:0000256" key="8">
    <source>
        <dbReference type="ARBA" id="ARBA00023065"/>
    </source>
</evidence>
<dbReference type="PRINTS" id="PR00253">
    <property type="entry name" value="GABAARECEPTR"/>
</dbReference>
<comment type="similarity">
    <text evidence="11">Belongs to the ligand-gated ion channel (TC 1.A.9) family.</text>
</comment>
<keyword evidence="4" id="KW-1003">Cell membrane</keyword>
<evidence type="ECO:0000256" key="10">
    <source>
        <dbReference type="ARBA" id="ARBA00023303"/>
    </source>
</evidence>
<feature type="transmembrane region" description="Helical" evidence="11">
    <location>
        <begin position="250"/>
        <end position="269"/>
    </location>
</feature>
<dbReference type="InterPro" id="IPR036734">
    <property type="entry name" value="Neur_chan_lig-bd_sf"/>
</dbReference>
<dbReference type="EnsemblMetazoa" id="CapteT94740">
    <property type="protein sequence ID" value="CapteP94740"/>
    <property type="gene ID" value="CapteG94740"/>
</dbReference>
<dbReference type="HOGENOM" id="CLU_010920_1_2_1"/>
<dbReference type="InterPro" id="IPR036719">
    <property type="entry name" value="Neuro-gated_channel_TM_sf"/>
</dbReference>
<evidence type="ECO:0000313" key="16">
    <source>
        <dbReference type="Proteomes" id="UP000014760"/>
    </source>
</evidence>
<reference evidence="16" key="1">
    <citation type="submission" date="2012-12" db="EMBL/GenBank/DDBJ databases">
        <authorList>
            <person name="Hellsten U."/>
            <person name="Grimwood J."/>
            <person name="Chapman J.A."/>
            <person name="Shapiro H."/>
            <person name="Aerts A."/>
            <person name="Otillar R.P."/>
            <person name="Terry A.Y."/>
            <person name="Boore J.L."/>
            <person name="Simakov O."/>
            <person name="Marletaz F."/>
            <person name="Cho S.-J."/>
            <person name="Edsinger-Gonzales E."/>
            <person name="Havlak P."/>
            <person name="Kuo D.-H."/>
            <person name="Larsson T."/>
            <person name="Lv J."/>
            <person name="Arendt D."/>
            <person name="Savage R."/>
            <person name="Osoegawa K."/>
            <person name="de Jong P."/>
            <person name="Lindberg D.R."/>
            <person name="Seaver E.C."/>
            <person name="Weisblat D.A."/>
            <person name="Putnam N.H."/>
            <person name="Grigoriev I.V."/>
            <person name="Rokhsar D.S."/>
        </authorList>
    </citation>
    <scope>NUCLEOTIDE SEQUENCE</scope>
    <source>
        <strain evidence="16">I ESC-2004</strain>
    </source>
</reference>
<dbReference type="OrthoDB" id="407674at2759"/>
<evidence type="ECO:0000256" key="1">
    <source>
        <dbReference type="ARBA" id="ARBA00004141"/>
    </source>
</evidence>
<dbReference type="PRINTS" id="PR00252">
    <property type="entry name" value="NRIONCHANNEL"/>
</dbReference>
<feature type="non-terminal residue" evidence="14">
    <location>
        <position position="1"/>
    </location>
</feature>
<evidence type="ECO:0000256" key="6">
    <source>
        <dbReference type="ARBA" id="ARBA00022729"/>
    </source>
</evidence>
<dbReference type="EMBL" id="AMQN01011337">
    <property type="status" value="NOT_ANNOTATED_CDS"/>
    <property type="molecule type" value="Genomic_DNA"/>
</dbReference>
<dbReference type="OMA" id="QVCTLKM"/>
<dbReference type="InterPro" id="IPR006201">
    <property type="entry name" value="Neur_channel"/>
</dbReference>
<evidence type="ECO:0000256" key="3">
    <source>
        <dbReference type="ARBA" id="ARBA00022448"/>
    </source>
</evidence>
<dbReference type="SUPFAM" id="SSF63712">
    <property type="entry name" value="Nicotinic receptor ligand binding domain-like"/>
    <property type="match status" value="1"/>
</dbReference>
<keyword evidence="16" id="KW-1185">Reference proteome</keyword>
<feature type="domain" description="Neurotransmitter-gated ion-channel ligand-binding" evidence="12">
    <location>
        <begin position="2"/>
        <end position="181"/>
    </location>
</feature>
<dbReference type="GO" id="GO:0005230">
    <property type="term" value="F:extracellular ligand-gated monoatomic ion channel activity"/>
    <property type="evidence" value="ECO:0007669"/>
    <property type="project" value="InterPro"/>
</dbReference>
<proteinExistence type="inferred from homology"/>
<dbReference type="InterPro" id="IPR006202">
    <property type="entry name" value="Neur_chan_lig-bd"/>
</dbReference>
<organism evidence="14">
    <name type="scientific">Capitella teleta</name>
    <name type="common">Polychaete worm</name>
    <dbReference type="NCBI Taxonomy" id="283909"/>
    <lineage>
        <taxon>Eukaryota</taxon>
        <taxon>Metazoa</taxon>
        <taxon>Spiralia</taxon>
        <taxon>Lophotrochozoa</taxon>
        <taxon>Annelida</taxon>
        <taxon>Polychaeta</taxon>
        <taxon>Sedentaria</taxon>
        <taxon>Scolecida</taxon>
        <taxon>Capitellidae</taxon>
        <taxon>Capitella</taxon>
    </lineage>
</organism>
<dbReference type="GO" id="GO:0004888">
    <property type="term" value="F:transmembrane signaling receptor activity"/>
    <property type="evidence" value="ECO:0007669"/>
    <property type="project" value="InterPro"/>
</dbReference>
<dbReference type="Gene3D" id="2.70.170.10">
    <property type="entry name" value="Neurotransmitter-gated ion-channel ligand-binding domain"/>
    <property type="match status" value="1"/>
</dbReference>
<dbReference type="PANTHER" id="PTHR18945">
    <property type="entry name" value="NEUROTRANSMITTER GATED ION CHANNEL"/>
    <property type="match status" value="1"/>
</dbReference>
<evidence type="ECO:0000259" key="13">
    <source>
        <dbReference type="Pfam" id="PF02932"/>
    </source>
</evidence>
<keyword evidence="6" id="KW-0732">Signal</keyword>
<reference evidence="15" key="3">
    <citation type="submission" date="2015-06" db="UniProtKB">
        <authorList>
            <consortium name="EnsemblMetazoa"/>
        </authorList>
    </citation>
    <scope>IDENTIFICATION</scope>
</reference>
<dbReference type="SUPFAM" id="SSF90112">
    <property type="entry name" value="Neurotransmitter-gated ion-channel transmembrane pore"/>
    <property type="match status" value="1"/>
</dbReference>
<accession>R7TRY6</accession>
<feature type="transmembrane region" description="Helical" evidence="11">
    <location>
        <begin position="185"/>
        <end position="209"/>
    </location>
</feature>
<comment type="caution">
    <text evidence="11">Lacks conserved residue(s) required for the propagation of feature annotation.</text>
</comment>
<protein>
    <recommendedName>
        <fullName evidence="17">Neurotransmitter-gated ion-channel ligand-binding domain-containing protein</fullName>
    </recommendedName>
</protein>
<keyword evidence="5 11" id="KW-0812">Transmembrane</keyword>
<name>R7TRY6_CAPTE</name>
<dbReference type="Pfam" id="PF02931">
    <property type="entry name" value="Neur_chan_LBD"/>
    <property type="match status" value="1"/>
</dbReference>
<dbReference type="InterPro" id="IPR006028">
    <property type="entry name" value="GABAA/Glycine_rcpt"/>
</dbReference>
<evidence type="ECO:0000256" key="9">
    <source>
        <dbReference type="ARBA" id="ARBA00023136"/>
    </source>
</evidence>
<comment type="subcellular location">
    <subcellularLocation>
        <location evidence="2">Cell membrane</location>
    </subcellularLocation>
    <subcellularLocation>
        <location evidence="1">Membrane</location>
        <topology evidence="1">Multi-pass membrane protein</topology>
    </subcellularLocation>
</comment>
<evidence type="ECO:0000256" key="5">
    <source>
        <dbReference type="ARBA" id="ARBA00022692"/>
    </source>
</evidence>
<dbReference type="AlphaFoldDB" id="R7TRY6"/>
<dbReference type="GO" id="GO:0005886">
    <property type="term" value="C:plasma membrane"/>
    <property type="evidence" value="ECO:0007669"/>
    <property type="project" value="UniProtKB-SubCell"/>
</dbReference>
<dbReference type="Proteomes" id="UP000014760">
    <property type="component" value="Unassembled WGS sequence"/>
</dbReference>
<dbReference type="NCBIfam" id="TIGR00860">
    <property type="entry name" value="LIC"/>
    <property type="match status" value="1"/>
</dbReference>
<keyword evidence="7 11" id="KW-1133">Transmembrane helix</keyword>
<feature type="domain" description="Neurotransmitter-gated ion-channel transmembrane" evidence="13">
    <location>
        <begin position="193"/>
        <end position="281"/>
    </location>
</feature>
<dbReference type="InterPro" id="IPR006029">
    <property type="entry name" value="Neurotrans-gated_channel_TM"/>
</dbReference>
<keyword evidence="10 11" id="KW-0407">Ion channel</keyword>
<dbReference type="InterPro" id="IPR038050">
    <property type="entry name" value="Neuro_actylchol_rec"/>
</dbReference>
<evidence type="ECO:0000313" key="14">
    <source>
        <dbReference type="EMBL" id="ELT96399.1"/>
    </source>
</evidence>